<feature type="compositionally biased region" description="Polar residues" evidence="1">
    <location>
        <begin position="59"/>
        <end position="82"/>
    </location>
</feature>
<accession>A0A7W5CBV4</accession>
<dbReference type="Gene3D" id="3.10.350.10">
    <property type="entry name" value="LysM domain"/>
    <property type="match status" value="3"/>
</dbReference>
<feature type="compositionally biased region" description="Basic and acidic residues" evidence="1">
    <location>
        <begin position="137"/>
        <end position="154"/>
    </location>
</feature>
<feature type="transmembrane region" description="Helical" evidence="2">
    <location>
        <begin position="21"/>
        <end position="42"/>
    </location>
</feature>
<proteinExistence type="predicted"/>
<dbReference type="CDD" id="cd00118">
    <property type="entry name" value="LysM"/>
    <property type="match status" value="3"/>
</dbReference>
<dbReference type="RefSeq" id="WP_183566498.1">
    <property type="nucleotide sequence ID" value="NZ_CBCSLB010000013.1"/>
</dbReference>
<evidence type="ECO:0000313" key="5">
    <source>
        <dbReference type="Proteomes" id="UP000518605"/>
    </source>
</evidence>
<keyword evidence="2" id="KW-0812">Transmembrane</keyword>
<name>A0A7W5CBV4_9BACL</name>
<dbReference type="SUPFAM" id="SSF54106">
    <property type="entry name" value="LysM domain"/>
    <property type="match status" value="2"/>
</dbReference>
<dbReference type="EMBL" id="JACHXW010000013">
    <property type="protein sequence ID" value="MBB3153949.1"/>
    <property type="molecule type" value="Genomic_DNA"/>
</dbReference>
<dbReference type="InterPro" id="IPR036779">
    <property type="entry name" value="LysM_dom_sf"/>
</dbReference>
<keyword evidence="2" id="KW-1133">Transmembrane helix</keyword>
<dbReference type="Proteomes" id="UP000518605">
    <property type="component" value="Unassembled WGS sequence"/>
</dbReference>
<dbReference type="PROSITE" id="PS51782">
    <property type="entry name" value="LYSM"/>
    <property type="match status" value="3"/>
</dbReference>
<dbReference type="SMART" id="SM00257">
    <property type="entry name" value="LysM"/>
    <property type="match status" value="3"/>
</dbReference>
<comment type="caution">
    <text evidence="4">The sequence shown here is derived from an EMBL/GenBank/DDBJ whole genome shotgun (WGS) entry which is preliminary data.</text>
</comment>
<sequence>MSNHTTRSNKRPKGSLTSFKKATVTLYLAVVIILVSVCGVLYSKYTNLVDTNLQSATAEHSDASNQAENHNASNSDSGTNDLNGHVPVTDEPIPAGTIDAEETQEPTEDVGKNGNNTEPAVTDAPVKDEVEPTIPKQTEKPIQDQKDDDSKPEGESPAVKLPTTYVVQKGDTLSTISEKFYQSKDHYALLAEHNHILFINDMKAGDTLTIPALASGNSTSGSKPQETKDYSKINLPATYLIQAGDTLSGISRMFYKSAEYVDYIADENKLDKNKGLKAGTNLVIPSLKNNQPDESIGSGDNSEDFQASEHTVKKGETLYSISKIYYGTTKHAMFIADYNHIVDINELKAGTVLKIPKP</sequence>
<feature type="region of interest" description="Disordered" evidence="1">
    <location>
        <begin position="59"/>
        <end position="159"/>
    </location>
</feature>
<feature type="domain" description="LysM" evidence="3">
    <location>
        <begin position="163"/>
        <end position="210"/>
    </location>
</feature>
<feature type="region of interest" description="Disordered" evidence="1">
    <location>
        <begin position="288"/>
        <end position="309"/>
    </location>
</feature>
<organism evidence="4 5">
    <name type="scientific">Paenibacillus endophyticus</name>
    <dbReference type="NCBI Taxonomy" id="1294268"/>
    <lineage>
        <taxon>Bacteria</taxon>
        <taxon>Bacillati</taxon>
        <taxon>Bacillota</taxon>
        <taxon>Bacilli</taxon>
        <taxon>Bacillales</taxon>
        <taxon>Paenibacillaceae</taxon>
        <taxon>Paenibacillus</taxon>
    </lineage>
</organism>
<feature type="compositionally biased region" description="Acidic residues" evidence="1">
    <location>
        <begin position="99"/>
        <end position="108"/>
    </location>
</feature>
<feature type="domain" description="LysM" evidence="3">
    <location>
        <begin position="237"/>
        <end position="284"/>
    </location>
</feature>
<feature type="domain" description="LysM" evidence="3">
    <location>
        <begin position="308"/>
        <end position="355"/>
    </location>
</feature>
<keyword evidence="5" id="KW-1185">Reference proteome</keyword>
<evidence type="ECO:0000259" key="3">
    <source>
        <dbReference type="PROSITE" id="PS51782"/>
    </source>
</evidence>
<evidence type="ECO:0000256" key="2">
    <source>
        <dbReference type="SAM" id="Phobius"/>
    </source>
</evidence>
<evidence type="ECO:0000313" key="4">
    <source>
        <dbReference type="EMBL" id="MBB3153949.1"/>
    </source>
</evidence>
<keyword evidence="2" id="KW-0472">Membrane</keyword>
<reference evidence="4 5" key="1">
    <citation type="submission" date="2020-08" db="EMBL/GenBank/DDBJ databases">
        <title>Genomic Encyclopedia of Type Strains, Phase III (KMG-III): the genomes of soil and plant-associated and newly described type strains.</title>
        <authorList>
            <person name="Whitman W."/>
        </authorList>
    </citation>
    <scope>NUCLEOTIDE SEQUENCE [LARGE SCALE GENOMIC DNA]</scope>
    <source>
        <strain evidence="4 5">CECT 8234</strain>
    </source>
</reference>
<protein>
    <submittedName>
        <fullName evidence="4">Nucleoid-associated protein YgaU</fullName>
    </submittedName>
</protein>
<dbReference type="PANTHER" id="PTHR33734:SF22">
    <property type="entry name" value="MEMBRANE-BOUND LYTIC MUREIN TRANSGLYCOSYLASE D"/>
    <property type="match status" value="1"/>
</dbReference>
<gene>
    <name evidence="4" type="ORF">FHS16_004025</name>
</gene>
<dbReference type="AlphaFoldDB" id="A0A7W5CBV4"/>
<dbReference type="PANTHER" id="PTHR33734">
    <property type="entry name" value="LYSM DOMAIN-CONTAINING GPI-ANCHORED PROTEIN 2"/>
    <property type="match status" value="1"/>
</dbReference>
<dbReference type="InterPro" id="IPR018392">
    <property type="entry name" value="LysM"/>
</dbReference>
<evidence type="ECO:0000256" key="1">
    <source>
        <dbReference type="SAM" id="MobiDB-lite"/>
    </source>
</evidence>
<dbReference type="Pfam" id="PF01476">
    <property type="entry name" value="LysM"/>
    <property type="match status" value="3"/>
</dbReference>